<feature type="region of interest" description="Disordered" evidence="1">
    <location>
        <begin position="95"/>
        <end position="307"/>
    </location>
</feature>
<evidence type="ECO:0000313" key="3">
    <source>
        <dbReference type="Proteomes" id="UP001280581"/>
    </source>
</evidence>
<feature type="compositionally biased region" description="Low complexity" evidence="1">
    <location>
        <begin position="145"/>
        <end position="155"/>
    </location>
</feature>
<dbReference type="AlphaFoldDB" id="A0AAN6LYS1"/>
<feature type="compositionally biased region" description="Low complexity" evidence="1">
    <location>
        <begin position="291"/>
        <end position="304"/>
    </location>
</feature>
<feature type="compositionally biased region" description="Low complexity" evidence="1">
    <location>
        <begin position="1"/>
        <end position="19"/>
    </location>
</feature>
<comment type="caution">
    <text evidence="2">The sequence shown here is derived from an EMBL/GenBank/DDBJ whole genome shotgun (WGS) entry which is preliminary data.</text>
</comment>
<feature type="compositionally biased region" description="Basic and acidic residues" evidence="1">
    <location>
        <begin position="239"/>
        <end position="249"/>
    </location>
</feature>
<feature type="compositionally biased region" description="Polar residues" evidence="1">
    <location>
        <begin position="252"/>
        <end position="262"/>
    </location>
</feature>
<sequence>MASNAPAPAPAPQEANRPPVENLQAMMNLVLITSGRYMKTAKHNPQESTKMQFQLKRAVAAGSERFHDSLDELENEIRMAQAVLRRDLAQLRAERKQKEAQAKEKEAEKARQTAVVPIKEHAAPPPAAKSPTPPPVKVEPPPPTSTITSASTAPANVEPEAPQPSDAKPPTPTADVIMENADALNTTQESEFDFDAMFGDGAMDTSGDGGNDTGDLDLDGGANLDFTLDDAPDQPDLLRGLEDFAKGGADETSAQPNASSTLDLEFAMADMSDLNTNPPVEQPVATKAEDAPTQQPAASASAEELNLDTMATDNLDDLFDLDHYENPEATQFDDAFFGFGDN</sequence>
<gene>
    <name evidence="2" type="ORF">GRF29_44g249898</name>
</gene>
<proteinExistence type="predicted"/>
<feature type="region of interest" description="Disordered" evidence="1">
    <location>
        <begin position="1"/>
        <end position="20"/>
    </location>
</feature>
<name>A0AAN6LYS1_9PLEO</name>
<feature type="compositionally biased region" description="Basic and acidic residues" evidence="1">
    <location>
        <begin position="95"/>
        <end position="111"/>
    </location>
</feature>
<keyword evidence="3" id="KW-1185">Reference proteome</keyword>
<dbReference type="EMBL" id="WVTA01000005">
    <property type="protein sequence ID" value="KAK3209636.1"/>
    <property type="molecule type" value="Genomic_DNA"/>
</dbReference>
<evidence type="ECO:0000313" key="2">
    <source>
        <dbReference type="EMBL" id="KAK3209636.1"/>
    </source>
</evidence>
<feature type="compositionally biased region" description="Pro residues" evidence="1">
    <location>
        <begin position="123"/>
        <end position="144"/>
    </location>
</feature>
<organism evidence="2 3">
    <name type="scientific">Pseudopithomyces chartarum</name>
    <dbReference type="NCBI Taxonomy" id="1892770"/>
    <lineage>
        <taxon>Eukaryota</taxon>
        <taxon>Fungi</taxon>
        <taxon>Dikarya</taxon>
        <taxon>Ascomycota</taxon>
        <taxon>Pezizomycotina</taxon>
        <taxon>Dothideomycetes</taxon>
        <taxon>Pleosporomycetidae</taxon>
        <taxon>Pleosporales</taxon>
        <taxon>Massarineae</taxon>
        <taxon>Didymosphaeriaceae</taxon>
        <taxon>Pseudopithomyces</taxon>
    </lineage>
</organism>
<evidence type="ECO:0000256" key="1">
    <source>
        <dbReference type="SAM" id="MobiDB-lite"/>
    </source>
</evidence>
<dbReference type="Proteomes" id="UP001280581">
    <property type="component" value="Unassembled WGS sequence"/>
</dbReference>
<accession>A0AAN6LYS1</accession>
<protein>
    <submittedName>
        <fullName evidence="2">Uncharacterized protein</fullName>
    </submittedName>
</protein>
<reference evidence="2 3" key="1">
    <citation type="submission" date="2021-02" db="EMBL/GenBank/DDBJ databases">
        <title>Genome assembly of Pseudopithomyces chartarum.</title>
        <authorList>
            <person name="Jauregui R."/>
            <person name="Singh J."/>
            <person name="Voisey C."/>
        </authorList>
    </citation>
    <scope>NUCLEOTIDE SEQUENCE [LARGE SCALE GENOMIC DNA]</scope>
    <source>
        <strain evidence="2 3">AGR01</strain>
    </source>
</reference>